<evidence type="ECO:0000313" key="3">
    <source>
        <dbReference type="EMBL" id="AFC99229.1"/>
    </source>
</evidence>
<dbReference type="Pfam" id="PF00535">
    <property type="entry name" value="Glycos_transf_2"/>
    <property type="match status" value="1"/>
</dbReference>
<dbReference type="Gene3D" id="3.90.550.10">
    <property type="entry name" value="Spore Coat Polysaccharide Biosynthesis Protein SpsA, Chain A"/>
    <property type="match status" value="1"/>
</dbReference>
<evidence type="ECO:0000313" key="4">
    <source>
        <dbReference type="Proteomes" id="UP000005233"/>
    </source>
</evidence>
<dbReference type="eggNOG" id="arCOG00894">
    <property type="taxonomic scope" value="Archaea"/>
</dbReference>
<dbReference type="InterPro" id="IPR050256">
    <property type="entry name" value="Glycosyltransferase_2"/>
</dbReference>
<evidence type="ECO:0000256" key="1">
    <source>
        <dbReference type="SAM" id="Phobius"/>
    </source>
</evidence>
<organism evidence="3 4">
    <name type="scientific">Methanocella conradii (strain DSM 24694 / JCM 17849 / CGMCC 1.5162 / HZ254)</name>
    <dbReference type="NCBI Taxonomy" id="1041930"/>
    <lineage>
        <taxon>Archaea</taxon>
        <taxon>Methanobacteriati</taxon>
        <taxon>Methanobacteriota</taxon>
        <taxon>Stenosarchaea group</taxon>
        <taxon>Methanomicrobia</taxon>
        <taxon>Methanocellales</taxon>
        <taxon>Methanocellaceae</taxon>
        <taxon>Methanocella</taxon>
    </lineage>
</organism>
<dbReference type="Proteomes" id="UP000005233">
    <property type="component" value="Chromosome"/>
</dbReference>
<keyword evidence="1" id="KW-1133">Transmembrane helix</keyword>
<dbReference type="EMBL" id="CP003243">
    <property type="protein sequence ID" value="AFC99229.1"/>
    <property type="molecule type" value="Genomic_DNA"/>
</dbReference>
<name>H8I490_METCZ</name>
<gene>
    <name evidence="3" type="ordered locus">Mtc_0464</name>
</gene>
<protein>
    <submittedName>
        <fullName evidence="3">Glycosyltransferases involved in cell wall biogenesis</fullName>
    </submittedName>
</protein>
<dbReference type="PANTHER" id="PTHR48090:SF7">
    <property type="entry name" value="RFBJ PROTEIN"/>
    <property type="match status" value="1"/>
</dbReference>
<proteinExistence type="predicted"/>
<evidence type="ECO:0000259" key="2">
    <source>
        <dbReference type="Pfam" id="PF00535"/>
    </source>
</evidence>
<keyword evidence="1" id="KW-0812">Transmembrane</keyword>
<dbReference type="KEGG" id="mez:Mtc_0464"/>
<dbReference type="InterPro" id="IPR001173">
    <property type="entry name" value="Glyco_trans_2-like"/>
</dbReference>
<feature type="domain" description="Glycosyltransferase 2-like" evidence="2">
    <location>
        <begin position="38"/>
        <end position="196"/>
    </location>
</feature>
<sequence length="328" mass="35690">MGYGPSIGKGVVSGMAGAASIEKPQMALRGENKLFKVSVIIPTMNEPAIGRVVDDARKALKHFDAEVIVVDKSTDDTARRAKKAGAIVVGQELSGYGDAYMTGFSLIAPDTDVVVMMDGDNTYDAYEIPMLIDPIIKGYADLCLGNRFARMEPGAMNARNMLGNKVITSTLNVLYGLRLKDSQTGFRAIKKTALDTLELVDNGMPFASEMIIDARKKSLRIVEVPVTYRQRIGEAKLKAYKDGPLILSLIIRMVRDYNPFAIFISVGGIMVLCSFVSGGFVVYEWLTTGVITRLALTMLTAMLFLSGVQVISFGLLADIILAALRKKR</sequence>
<feature type="transmembrane region" description="Helical" evidence="1">
    <location>
        <begin position="295"/>
        <end position="324"/>
    </location>
</feature>
<keyword evidence="4" id="KW-1185">Reference proteome</keyword>
<dbReference type="STRING" id="1041930.Mtc_0464"/>
<dbReference type="CDD" id="cd04179">
    <property type="entry name" value="DPM_DPG-synthase_like"/>
    <property type="match status" value="1"/>
</dbReference>
<accession>H8I490</accession>
<keyword evidence="1" id="KW-0472">Membrane</keyword>
<dbReference type="InterPro" id="IPR029044">
    <property type="entry name" value="Nucleotide-diphossugar_trans"/>
</dbReference>
<dbReference type="SUPFAM" id="SSF53448">
    <property type="entry name" value="Nucleotide-diphospho-sugar transferases"/>
    <property type="match status" value="1"/>
</dbReference>
<reference evidence="3 4" key="1">
    <citation type="journal article" date="2012" name="J. Bacteriol.">
        <title>Complete genome sequence of a thermophilic methanogen, Methanocella conradii HZ254, isolated from Chinese rice field soil.</title>
        <authorList>
            <person name="Lu Z."/>
            <person name="Lu Y."/>
        </authorList>
    </citation>
    <scope>NUCLEOTIDE SEQUENCE [LARGE SCALE GENOMIC DNA]</scope>
    <source>
        <strain evidence="4">DSM 24694 / JCM 17849 / CGMCC 1.5162 / HZ254</strain>
    </source>
</reference>
<dbReference type="PANTHER" id="PTHR48090">
    <property type="entry name" value="UNDECAPRENYL-PHOSPHATE 4-DEOXY-4-FORMAMIDO-L-ARABINOSE TRANSFERASE-RELATED"/>
    <property type="match status" value="1"/>
</dbReference>
<dbReference type="AlphaFoldDB" id="H8I490"/>
<dbReference type="HOGENOM" id="CLU_033536_7_3_2"/>
<feature type="transmembrane region" description="Helical" evidence="1">
    <location>
        <begin position="260"/>
        <end position="283"/>
    </location>
</feature>